<feature type="region of interest" description="Disordered" evidence="2">
    <location>
        <begin position="559"/>
        <end position="744"/>
    </location>
</feature>
<feature type="region of interest" description="Disordered" evidence="2">
    <location>
        <begin position="819"/>
        <end position="909"/>
    </location>
</feature>
<feature type="compositionally biased region" description="Basic and acidic residues" evidence="2">
    <location>
        <begin position="221"/>
        <end position="233"/>
    </location>
</feature>
<organism evidence="4 5">
    <name type="scientific">Anopheles dirus</name>
    <dbReference type="NCBI Taxonomy" id="7168"/>
    <lineage>
        <taxon>Eukaryota</taxon>
        <taxon>Metazoa</taxon>
        <taxon>Ecdysozoa</taxon>
        <taxon>Arthropoda</taxon>
        <taxon>Hexapoda</taxon>
        <taxon>Insecta</taxon>
        <taxon>Pterygota</taxon>
        <taxon>Neoptera</taxon>
        <taxon>Endopterygota</taxon>
        <taxon>Diptera</taxon>
        <taxon>Nematocera</taxon>
        <taxon>Culicoidea</taxon>
        <taxon>Culicidae</taxon>
        <taxon>Anophelinae</taxon>
        <taxon>Anopheles</taxon>
    </lineage>
</organism>
<evidence type="ECO:0000256" key="2">
    <source>
        <dbReference type="SAM" id="MobiDB-lite"/>
    </source>
</evidence>
<feature type="compositionally biased region" description="Polar residues" evidence="2">
    <location>
        <begin position="832"/>
        <end position="844"/>
    </location>
</feature>
<feature type="compositionally biased region" description="Low complexity" evidence="2">
    <location>
        <begin position="257"/>
        <end position="266"/>
    </location>
</feature>
<feature type="compositionally biased region" description="Pro residues" evidence="2">
    <location>
        <begin position="578"/>
        <end position="588"/>
    </location>
</feature>
<feature type="compositionally biased region" description="Polar residues" evidence="2">
    <location>
        <begin position="876"/>
        <end position="887"/>
    </location>
</feature>
<dbReference type="Pfam" id="PF00169">
    <property type="entry name" value="PH"/>
    <property type="match status" value="1"/>
</dbReference>
<reference evidence="5" key="1">
    <citation type="submission" date="2013-03" db="EMBL/GenBank/DDBJ databases">
        <title>The Genome Sequence of Anopheles dirus WRAIR2.</title>
        <authorList>
            <consortium name="The Broad Institute Genomics Platform"/>
            <person name="Neafsey D.E."/>
            <person name="Walton C."/>
            <person name="Walker B."/>
            <person name="Young S.K."/>
            <person name="Zeng Q."/>
            <person name="Gargeya S."/>
            <person name="Fitzgerald M."/>
            <person name="Haas B."/>
            <person name="Abouelleil A."/>
            <person name="Allen A.W."/>
            <person name="Alvarado L."/>
            <person name="Arachchi H.M."/>
            <person name="Berlin A.M."/>
            <person name="Chapman S.B."/>
            <person name="Gainer-Dewar J."/>
            <person name="Goldberg J."/>
            <person name="Griggs A."/>
            <person name="Gujja S."/>
            <person name="Hansen M."/>
            <person name="Howarth C."/>
            <person name="Imamovic A."/>
            <person name="Ireland A."/>
            <person name="Larimer J."/>
            <person name="McCowan C."/>
            <person name="Murphy C."/>
            <person name="Pearson M."/>
            <person name="Poon T.W."/>
            <person name="Priest M."/>
            <person name="Roberts A."/>
            <person name="Saif S."/>
            <person name="Shea T."/>
            <person name="Sisk P."/>
            <person name="Sykes S."/>
            <person name="Wortman J."/>
            <person name="Nusbaum C."/>
            <person name="Birren B."/>
        </authorList>
    </citation>
    <scope>NUCLEOTIDE SEQUENCE [LARGE SCALE GENOMIC DNA]</scope>
    <source>
        <strain evidence="5">WRAIR2</strain>
    </source>
</reference>
<feature type="compositionally biased region" description="Basic residues" evidence="2">
    <location>
        <begin position="47"/>
        <end position="58"/>
    </location>
</feature>
<feature type="region of interest" description="Disordered" evidence="2">
    <location>
        <begin position="756"/>
        <end position="807"/>
    </location>
</feature>
<dbReference type="InterPro" id="IPR011993">
    <property type="entry name" value="PH-like_dom_sf"/>
</dbReference>
<dbReference type="SMART" id="SM00233">
    <property type="entry name" value="PH"/>
    <property type="match status" value="1"/>
</dbReference>
<dbReference type="SUPFAM" id="SSF50729">
    <property type="entry name" value="PH domain-like"/>
    <property type="match status" value="1"/>
</dbReference>
<keyword evidence="5" id="KW-1185">Reference proteome</keyword>
<dbReference type="GO" id="GO:0000915">
    <property type="term" value="P:actomyosin contractile ring assembly"/>
    <property type="evidence" value="ECO:0007669"/>
    <property type="project" value="TreeGrafter"/>
</dbReference>
<feature type="compositionally biased region" description="Low complexity" evidence="2">
    <location>
        <begin position="967"/>
        <end position="976"/>
    </location>
</feature>
<evidence type="ECO:0000313" key="4">
    <source>
        <dbReference type="EnsemblMetazoa" id="ADIR001893-PA"/>
    </source>
</evidence>
<dbReference type="Pfam" id="PF08174">
    <property type="entry name" value="Anillin"/>
    <property type="match status" value="1"/>
</dbReference>
<feature type="region of interest" description="Disordered" evidence="2">
    <location>
        <begin position="925"/>
        <end position="976"/>
    </location>
</feature>
<sequence>MDPFTQNILERAEKRAAALGITNTSKFPLSEFNYESDKPAGGASASPKKKSAARKHSAPKPPPSTAAATTTTVSTRTAADGDRTTTLDVGGQDNCDLALEINITTSANLQVDLGVKELENDGSVKKQWEHNIVRAAIADALAGADEGEKENSADARSLIRDQSRNQLQRLGTLYSETQDLSSPVHRTEGRFHEDVKQSGKPKPKLAKLAMLADSINNWEDDTSHPDITHHRETIVPGKKSPSRQQSPKRRVGGGTVGNVAGNTGATPKKYPAPNPPKSILSPQKGTGTTGGGSGESTATAAGKAPQTKSLKWDQKVMDTLESQGFQRRESTAPKLVYDYKEDKKKSDTYRAPTVVSGTTGSRERTTTQADKAEEAKKKPTITAAQPKKTSAVGPKPTSGGLVSGRAAMFEKPSGRRQSILKPGHKDPAEMSLKERMAIFEKNKGAALVPKAAFGISPSIRQITGQREGAGVPSSSSCAAIQGSGFGSITQQQPTKVAPASPQGKQKAAAPSKIKTKATGSAILSTVKALMADTSTISQSEIAEENRRARQQEMEMLLNRFTKPTDMSSDVAAGSYGPQPIPSAPPMPPEGYLTASAKKKQKQSLEEVPTKRRSDGTNDSPGVMAALDDVKRIRVASTAKDGRMYPALSDIETTATESGDDERTPGDDYTTATVSGSESSERAYRTCYGDAGAEVDDEEEEEEDEDEAGEEAEYNEEARLRYEVDEDDDSFMYSDDDDEANIGNVSLGREILQAVKLNDRRTSSNRGRRQTQEWNHQQDEVTQATKGVSFKLDRSDASDGSDQLGDSDLLDACLEEAFVDDEEDSEAFDTPRKSSVSSNSFSYQKHSGRDRCATINEEEASGKRTSSGADKRKSGTPRKSQGGQTQQHGAAIDYSSPVRSELQVKPSKDDDDMVTLVHTVSFYRRQQQQQNALTPRKVPRTPVTLKASGTAVDSTTADDSDEEDEEAVSSTAESTCTTGTEEGEFLVKEKVKKLLDEVCKQQTIIAQASQALNLCAATIEFSGSTESAEGERHLLVATHRRQAILDEVQRLRVEGCLRPLGAPTEKGRLTVKDITLPLKQEYLRKLAADQINGHNLVCLLKYNETVLATQTAPTLPGLLSVRFPDVLQLSNVFADFKITMEIYGMPASREVLPHEIKYHIAMGKKKGGGGTSKLLHTPKGVKSNSRLIMPPVQSPAGPQAVRSPSLTLYGLIIFSLKEIQRTSWTLNPISGCASPLDGTVNMRVNCELAVTVDYHGFLTMYEDVSGLGAWHRRWCRLQRHTINFWKYPDDEKRKAPIGSIDLQGCSTQRVGVAPRDICSRLNTLMLEFPRPARDDDVESLKIVRHGKTTIERFLLSADSKEERDEWCAHLNKTLALLKAWGSNHVSTSF</sequence>
<dbReference type="VEuPathDB" id="VectorBase:ADIR001893"/>
<feature type="compositionally biased region" description="Acidic residues" evidence="2">
    <location>
        <begin position="692"/>
        <end position="714"/>
    </location>
</feature>
<dbReference type="STRING" id="7168.A0A182N2N2"/>
<dbReference type="Gene3D" id="2.30.29.30">
    <property type="entry name" value="Pleckstrin-homology domain (PH domain)/Phosphotyrosine-binding domain (PTB)"/>
    <property type="match status" value="1"/>
</dbReference>
<proteinExistence type="predicted"/>
<dbReference type="InterPro" id="IPR012966">
    <property type="entry name" value="AHD"/>
</dbReference>
<dbReference type="Proteomes" id="UP000075884">
    <property type="component" value="Unassembled WGS sequence"/>
</dbReference>
<dbReference type="InterPro" id="IPR037840">
    <property type="entry name" value="PH_Anillin"/>
</dbReference>
<evidence type="ECO:0000313" key="5">
    <source>
        <dbReference type="Proteomes" id="UP000075884"/>
    </source>
</evidence>
<feature type="compositionally biased region" description="Basic and acidic residues" evidence="2">
    <location>
        <begin position="602"/>
        <end position="615"/>
    </location>
</feature>
<feature type="compositionally biased region" description="Basic and acidic residues" evidence="2">
    <location>
        <begin position="361"/>
        <end position="377"/>
    </location>
</feature>
<feature type="region of interest" description="Disordered" evidence="2">
    <location>
        <begin position="28"/>
        <end position="91"/>
    </location>
</feature>
<keyword evidence="1" id="KW-0175">Coiled coil</keyword>
<dbReference type="EnsemblMetazoa" id="ADIR001893-RA">
    <property type="protein sequence ID" value="ADIR001893-PA"/>
    <property type="gene ID" value="ADIR001893"/>
</dbReference>
<name>A0A182N2N2_9DIPT</name>
<dbReference type="PANTHER" id="PTHR21538">
    <property type="entry name" value="ANILLIN/RHOTEKIN RTKN"/>
    <property type="match status" value="1"/>
</dbReference>
<dbReference type="InterPro" id="IPR001849">
    <property type="entry name" value="PH_domain"/>
</dbReference>
<evidence type="ECO:0000259" key="3">
    <source>
        <dbReference type="PROSITE" id="PS50003"/>
    </source>
</evidence>
<evidence type="ECO:0000256" key="1">
    <source>
        <dbReference type="ARBA" id="ARBA00023054"/>
    </source>
</evidence>
<feature type="region of interest" description="Disordered" evidence="2">
    <location>
        <begin position="464"/>
        <end position="516"/>
    </location>
</feature>
<reference evidence="4" key="2">
    <citation type="submission" date="2020-05" db="UniProtKB">
        <authorList>
            <consortium name="EnsemblMetazoa"/>
        </authorList>
    </citation>
    <scope>IDENTIFICATION</scope>
    <source>
        <strain evidence="4">WRAIR2</strain>
    </source>
</reference>
<dbReference type="GO" id="GO:0005826">
    <property type="term" value="C:actomyosin contractile ring"/>
    <property type="evidence" value="ECO:0007669"/>
    <property type="project" value="TreeGrafter"/>
</dbReference>
<dbReference type="GO" id="GO:0031106">
    <property type="term" value="P:septin ring organization"/>
    <property type="evidence" value="ECO:0007669"/>
    <property type="project" value="TreeGrafter"/>
</dbReference>
<dbReference type="PROSITE" id="PS50003">
    <property type="entry name" value="PH_DOMAIN"/>
    <property type="match status" value="1"/>
</dbReference>
<feature type="compositionally biased region" description="Polar residues" evidence="2">
    <location>
        <begin position="771"/>
        <end position="785"/>
    </location>
</feature>
<accession>A0A182N2N2</accession>
<feature type="compositionally biased region" description="Low complexity" evidence="2">
    <location>
        <begin position="65"/>
        <end position="78"/>
    </location>
</feature>
<feature type="domain" description="PH" evidence="3">
    <location>
        <begin position="1250"/>
        <end position="1374"/>
    </location>
</feature>
<dbReference type="CDD" id="cd01263">
    <property type="entry name" value="PH_anillin"/>
    <property type="match status" value="1"/>
</dbReference>
<feature type="region of interest" description="Disordered" evidence="2">
    <location>
        <begin position="217"/>
        <end position="428"/>
    </location>
</feature>
<feature type="compositionally biased region" description="Basic and acidic residues" evidence="2">
    <location>
        <begin position="185"/>
        <end position="197"/>
    </location>
</feature>
<feature type="compositionally biased region" description="Acidic residues" evidence="2">
    <location>
        <begin position="955"/>
        <end position="966"/>
    </location>
</feature>
<dbReference type="InterPro" id="IPR051364">
    <property type="entry name" value="Cytokinesis/Rho-signaling"/>
</dbReference>
<feature type="compositionally biased region" description="Low complexity" evidence="2">
    <location>
        <begin position="797"/>
        <end position="807"/>
    </location>
</feature>
<dbReference type="PANTHER" id="PTHR21538:SF23">
    <property type="entry name" value="ANILLIN"/>
    <property type="match status" value="1"/>
</dbReference>
<dbReference type="GO" id="GO:0000281">
    <property type="term" value="P:mitotic cytokinesis"/>
    <property type="evidence" value="ECO:0007669"/>
    <property type="project" value="TreeGrafter"/>
</dbReference>
<feature type="region of interest" description="Disordered" evidence="2">
    <location>
        <begin position="179"/>
        <end position="203"/>
    </location>
</feature>
<feature type="compositionally biased region" description="Basic and acidic residues" evidence="2">
    <location>
        <begin position="326"/>
        <end position="348"/>
    </location>
</feature>
<protein>
    <recommendedName>
        <fullName evidence="3">PH domain-containing protein</fullName>
    </recommendedName>
</protein>
<dbReference type="FunFam" id="2.30.29.30:FF:000111">
    <property type="entry name" value="anillin isoform X1"/>
    <property type="match status" value="1"/>
</dbReference>
<feature type="compositionally biased region" description="Acidic residues" evidence="2">
    <location>
        <begin position="723"/>
        <end position="739"/>
    </location>
</feature>
<feature type="compositionally biased region" description="Low complexity" evidence="2">
    <location>
        <begin position="295"/>
        <end position="304"/>
    </location>
</feature>